<organism evidence="1 2">
    <name type="scientific">bacterium (Candidatus Ratteibacteria) CG_4_10_14_3_um_filter_41_18</name>
    <dbReference type="NCBI Taxonomy" id="2014287"/>
    <lineage>
        <taxon>Bacteria</taxon>
        <taxon>Candidatus Ratteibacteria</taxon>
    </lineage>
</organism>
<proteinExistence type="predicted"/>
<gene>
    <name evidence="1" type="ORF">COZ37_07355</name>
</gene>
<evidence type="ECO:0000313" key="1">
    <source>
        <dbReference type="EMBL" id="PIX76526.1"/>
    </source>
</evidence>
<sequence>MWNGGARPVNGHQRHCLLSTQHTAISNLSRMVFKVGKNWFGEVKIRRIIMSIEKNFASPSVQYRGKPFWAWNGKLEEQELRHQVRILRKMGFAGGFMHSRVGLGTKYLSEEWFKMINACVDEAKKTGGEMWLYDEDRWPSGAAGGIVTKNPKYRQRRLTAYVLDRKDSRLLNKGIRTYYVRIKNGVIEDISAPLSKNIREKKGYKLLTFIPEIAECSSWYNGYTYLDTLSEDAVKQFIKVTFEAYKKHCGKEFGKTIPGIFTDEPNHGTVCAVLQSDQSTLKIGIPWTDKFAQIFRKTFGYEIKDHLPELFFDLKEQKEYTARYHYHLLKTKLFVGSFAKLIGDWCKKNSLLFTGHVLCERSLMSQTSVVGAAMRFYEYMQAPGIDILTAHNWEYETAKQCTSVANQMAKKWVLSELYGCTGWGFTFQEHKMVGDWQAAMGINLRCQHLSWYTMKQAAKRDYPASIFYQSPWWQEYSKVEDYFSRVNAITTQGKPIKNLLIIHPIESMWMKYRTNCGDSKDAQFLENSLPSIRTWLLENNIDFDYGDEEFIAKYAEVKKAKEPVFKVGKMEYKTVLVPPMVTIRKTTLRLLKKFTDAGGEVFFVEPVAEFVDGKQLSEPERFALHRTKCSARLLASLRKIKGSARLLASLIGDKKIKFSKDAVLKVVSDSTKIISIKDKQGREIKTTNFMLREDESKYYLFVCNTGNKEYNTVSIHLPFTGYAQEWNPLTGKAYQADFKKDAKGITVNTRLYAYGSTIIVVKKNKQKNLPQLKPVGKPSKIIKLKKSSYPIILSEPNVVVLDMPDEYTISGKKYSYPEEILKIDDMARKSLGVAPRGGQMCQPWTRKKVINPKSIPVELIYKFNCDFIPGGLIELAVESPGRYTIFINKDELGIDSKSGWWVDKSIQKIPVNSQLLKKGKNKIIMKINYTEYDGLESIFLLGNFAVNLTDGIRPVIKKPILQLKKGNWIKQGFPFYSGSVIYNVDFNIPSVLKKAVLRLPDFKGVCFKVKVNMQDCGTALWPPYELDVTPALTSGKNSVLIELFSSRRNSFGPLHQTEPENIGTGPGEFVTTGKRWTQRYNLKPYGLFSEPVIEVYG</sequence>
<dbReference type="InterPro" id="IPR053161">
    <property type="entry name" value="Ulvan_degrading_GH"/>
</dbReference>
<dbReference type="Gene3D" id="2.60.120.260">
    <property type="entry name" value="Galactose-binding domain-like"/>
    <property type="match status" value="1"/>
</dbReference>
<dbReference type="PANTHER" id="PTHR36848:SF2">
    <property type="entry name" value="SECRETED PROTEIN"/>
    <property type="match status" value="1"/>
</dbReference>
<accession>A0A2M7M1G1</accession>
<reference evidence="2" key="1">
    <citation type="submission" date="2017-09" db="EMBL/GenBank/DDBJ databases">
        <title>Depth-based differentiation of microbial function through sediment-hosted aquifers and enrichment of novel symbionts in the deep terrestrial subsurface.</title>
        <authorList>
            <person name="Probst A.J."/>
            <person name="Ladd B."/>
            <person name="Jarett J.K."/>
            <person name="Geller-Mcgrath D.E."/>
            <person name="Sieber C.M.K."/>
            <person name="Emerson J.B."/>
            <person name="Anantharaman K."/>
            <person name="Thomas B.C."/>
            <person name="Malmstrom R."/>
            <person name="Stieglmeier M."/>
            <person name="Klingl A."/>
            <person name="Woyke T."/>
            <person name="Ryan C.M."/>
            <person name="Banfield J.F."/>
        </authorList>
    </citation>
    <scope>NUCLEOTIDE SEQUENCE [LARGE SCALE GENOMIC DNA]</scope>
</reference>
<dbReference type="Pfam" id="PF17132">
    <property type="entry name" value="Glyco_hydro_106"/>
    <property type="match status" value="1"/>
</dbReference>
<dbReference type="Proteomes" id="UP000229703">
    <property type="component" value="Unassembled WGS sequence"/>
</dbReference>
<evidence type="ECO:0008006" key="3">
    <source>
        <dbReference type="Google" id="ProtNLM"/>
    </source>
</evidence>
<dbReference type="AlphaFoldDB" id="A0A2M7M1G1"/>
<dbReference type="PANTHER" id="PTHR36848">
    <property type="entry name" value="DNA-BINDING PROTEIN (PUTATIVE SECRETED PROTEIN)-RELATED"/>
    <property type="match status" value="1"/>
</dbReference>
<evidence type="ECO:0000313" key="2">
    <source>
        <dbReference type="Proteomes" id="UP000229703"/>
    </source>
</evidence>
<comment type="caution">
    <text evidence="1">The sequence shown here is derived from an EMBL/GenBank/DDBJ whole genome shotgun (WGS) entry which is preliminary data.</text>
</comment>
<protein>
    <recommendedName>
        <fullName evidence="3">Glycoside hydrolase</fullName>
    </recommendedName>
</protein>
<name>A0A2M7M1G1_9BACT</name>
<dbReference type="EMBL" id="PFJK01000316">
    <property type="protein sequence ID" value="PIX76526.1"/>
    <property type="molecule type" value="Genomic_DNA"/>
</dbReference>